<feature type="domain" description="KilA-N" evidence="1">
    <location>
        <begin position="1"/>
        <end position="122"/>
    </location>
</feature>
<evidence type="ECO:0000313" key="3">
    <source>
        <dbReference type="Proteomes" id="UP000463868"/>
    </source>
</evidence>
<dbReference type="Pfam" id="PF04383">
    <property type="entry name" value="KilA-N"/>
    <property type="match status" value="1"/>
</dbReference>
<evidence type="ECO:0000313" key="2">
    <source>
        <dbReference type="EMBL" id="QHI12609.1"/>
    </source>
</evidence>
<protein>
    <submittedName>
        <fullName evidence="2">KilA-N domain-containing protein</fullName>
    </submittedName>
</protein>
<name>A0A857IHQ1_ACIHA</name>
<reference evidence="2 3" key="1">
    <citation type="submission" date="2018-08" db="EMBL/GenBank/DDBJ databases">
        <title>Analysis of the genomic diversity of Mexican Acinetobacter haemolyticus clinical isolates.</title>
        <authorList>
            <person name="Castro-Jaimes S."/>
            <person name="Cevallos M.A."/>
        </authorList>
    </citation>
    <scope>NUCLEOTIDE SEQUENCE [LARGE SCALE GENOMIC DNA]</scope>
    <source>
        <strain evidence="2 3">AN43</strain>
    </source>
</reference>
<dbReference type="Proteomes" id="UP000463868">
    <property type="component" value="Chromosome"/>
</dbReference>
<dbReference type="RefSeq" id="WP_005089356.1">
    <property type="nucleotide sequence ID" value="NZ_CP031972.1"/>
</dbReference>
<organism evidence="2 3">
    <name type="scientific">Acinetobacter haemolyticus</name>
    <dbReference type="NCBI Taxonomy" id="29430"/>
    <lineage>
        <taxon>Bacteria</taxon>
        <taxon>Pseudomonadati</taxon>
        <taxon>Pseudomonadota</taxon>
        <taxon>Gammaproteobacteria</taxon>
        <taxon>Moraxellales</taxon>
        <taxon>Moraxellaceae</taxon>
        <taxon>Acinetobacter</taxon>
    </lineage>
</organism>
<proteinExistence type="predicted"/>
<evidence type="ECO:0000259" key="1">
    <source>
        <dbReference type="PROSITE" id="PS51301"/>
    </source>
</evidence>
<dbReference type="InterPro" id="IPR018004">
    <property type="entry name" value="KilA/APSES_HTH"/>
</dbReference>
<dbReference type="SMART" id="SM01252">
    <property type="entry name" value="KilA-N"/>
    <property type="match status" value="1"/>
</dbReference>
<dbReference type="InterPro" id="IPR017880">
    <property type="entry name" value="KilA_N"/>
</dbReference>
<accession>A0A857IHQ1</accession>
<gene>
    <name evidence="2" type="ORF">AhaeAN43_04045</name>
</gene>
<dbReference type="PROSITE" id="PS51301">
    <property type="entry name" value="KILA_N"/>
    <property type="match status" value="1"/>
</dbReference>
<sequence length="243" mass="27624">MDTSLVPTLYIDDNSVRVIDGLYSLNDLHKAAGGIEKHKPANFMRLATTQELIYEIEQSSNSRSESIDLSCSDVSSLNQAFITILGKGKEQGTYVCKELVYAYAMWINPKFHLAVIRTFDNLANSNQYNSSQQQRINELESHLQRLESLITVRNYGEVHPEAVDNNSSKQAMLDYRKNWRQIYDLVNKGLNSIEIGIKLELDSSGVRRHIRQMRACGILPPDPRQAAIELEKELIAQHKSSKK</sequence>
<dbReference type="AlphaFoldDB" id="A0A857IHQ1"/>
<dbReference type="EMBL" id="CP031976">
    <property type="protein sequence ID" value="QHI12609.1"/>
    <property type="molecule type" value="Genomic_DNA"/>
</dbReference>